<dbReference type="Pfam" id="PF12051">
    <property type="entry name" value="DUF3533"/>
    <property type="match status" value="1"/>
</dbReference>
<dbReference type="RefSeq" id="XP_046069025.1">
    <property type="nucleotide sequence ID" value="XM_046213412.1"/>
</dbReference>
<dbReference type="InterPro" id="IPR053001">
    <property type="entry name" value="MNNG_permease-like"/>
</dbReference>
<evidence type="ECO:0000313" key="4">
    <source>
        <dbReference type="Proteomes" id="UP001201262"/>
    </source>
</evidence>
<gene>
    <name evidence="3" type="ORF">BGW36DRAFT_35322</name>
</gene>
<dbReference type="GO" id="GO:0016020">
    <property type="term" value="C:membrane"/>
    <property type="evidence" value="ECO:0007669"/>
    <property type="project" value="TreeGrafter"/>
</dbReference>
<feature type="domain" description="DUF3533" evidence="2">
    <location>
        <begin position="12"/>
        <end position="300"/>
    </location>
</feature>
<evidence type="ECO:0000313" key="3">
    <source>
        <dbReference type="EMBL" id="KAH8693152.1"/>
    </source>
</evidence>
<comment type="caution">
    <text evidence="3">The sequence shown here is derived from an EMBL/GenBank/DDBJ whole genome shotgun (WGS) entry which is preliminary data.</text>
</comment>
<dbReference type="AlphaFoldDB" id="A0AAD4PX57"/>
<feature type="transmembrane region" description="Helical" evidence="1">
    <location>
        <begin position="231"/>
        <end position="250"/>
    </location>
</feature>
<dbReference type="GeneID" id="70243699"/>
<dbReference type="EMBL" id="JAJTJA010000010">
    <property type="protein sequence ID" value="KAH8693152.1"/>
    <property type="molecule type" value="Genomic_DNA"/>
</dbReference>
<keyword evidence="1" id="KW-0812">Transmembrane</keyword>
<keyword evidence="1" id="KW-0472">Membrane</keyword>
<dbReference type="InterPro" id="IPR022703">
    <property type="entry name" value="DUF3533"/>
</dbReference>
<accession>A0AAD4PX57</accession>
<keyword evidence="1" id="KW-1133">Transmembrane helix</keyword>
<reference evidence="3" key="1">
    <citation type="submission" date="2021-12" db="EMBL/GenBank/DDBJ databases">
        <title>Convergent genome expansion in fungi linked to evolution of root-endophyte symbiosis.</title>
        <authorList>
            <consortium name="DOE Joint Genome Institute"/>
            <person name="Ke Y.-H."/>
            <person name="Bonito G."/>
            <person name="Liao H.-L."/>
            <person name="Looney B."/>
            <person name="Rojas-Flechas A."/>
            <person name="Nash J."/>
            <person name="Hameed K."/>
            <person name="Schadt C."/>
            <person name="Martin F."/>
            <person name="Crous P.W."/>
            <person name="Miettinen O."/>
            <person name="Magnuson J.K."/>
            <person name="Labbe J."/>
            <person name="Jacobson D."/>
            <person name="Doktycz M.J."/>
            <person name="Veneault-Fourrey C."/>
            <person name="Kuo A."/>
            <person name="Mondo S."/>
            <person name="Calhoun S."/>
            <person name="Riley R."/>
            <person name="Ohm R."/>
            <person name="LaButti K."/>
            <person name="Andreopoulos B."/>
            <person name="Pangilinan J."/>
            <person name="Nolan M."/>
            <person name="Tritt A."/>
            <person name="Clum A."/>
            <person name="Lipzen A."/>
            <person name="Daum C."/>
            <person name="Barry K."/>
            <person name="Grigoriev I.V."/>
            <person name="Vilgalys R."/>
        </authorList>
    </citation>
    <scope>NUCLEOTIDE SEQUENCE</scope>
    <source>
        <strain evidence="3">PMI_201</strain>
    </source>
</reference>
<evidence type="ECO:0000256" key="1">
    <source>
        <dbReference type="SAM" id="Phobius"/>
    </source>
</evidence>
<protein>
    <recommendedName>
        <fullName evidence="2">DUF3533 domain-containing protein</fullName>
    </recommendedName>
</protein>
<name>A0AAD4PX57_9EURO</name>
<sequence length="316" mass="35325">MGSFHLLNISYEDAYNDVWEGHYWGAIIAMPNATHQLNLAIDDGSTLSNSSTAIAYIYNEARWPTTVEGFVIPSLRQAVSDTNSGYLQNYGVEKLSNANLSANGIEVLLNGLQAKAVNIYAVTLGIKYYLNTAGMVFPALIMFLYSMALSAAPSLIGPLSTRNDFLYRMVVVPIMSCVSGISWGLWYEAFHESPNGISGVQYCVIWLTFWMYALIAFLLYDIMVGAIPAAFYPPMVLVYIIINVTAAAFPIDLKPRFFHLDYVWPGYNCFELLITILSHGSTSRVYRNVPVLFGWLIVLWPLDTWANKRRSMADLA</sequence>
<feature type="transmembrane region" description="Helical" evidence="1">
    <location>
        <begin position="199"/>
        <end position="219"/>
    </location>
</feature>
<dbReference type="PANTHER" id="PTHR34814:SF2">
    <property type="entry name" value="DUF3533 DOMAIN-CONTAINING PROTEIN"/>
    <property type="match status" value="1"/>
</dbReference>
<dbReference type="Proteomes" id="UP001201262">
    <property type="component" value="Unassembled WGS sequence"/>
</dbReference>
<keyword evidence="4" id="KW-1185">Reference proteome</keyword>
<feature type="transmembrane region" description="Helical" evidence="1">
    <location>
        <begin position="285"/>
        <end position="302"/>
    </location>
</feature>
<feature type="transmembrane region" description="Helical" evidence="1">
    <location>
        <begin position="165"/>
        <end position="187"/>
    </location>
</feature>
<proteinExistence type="predicted"/>
<organism evidence="3 4">
    <name type="scientific">Talaromyces proteolyticus</name>
    <dbReference type="NCBI Taxonomy" id="1131652"/>
    <lineage>
        <taxon>Eukaryota</taxon>
        <taxon>Fungi</taxon>
        <taxon>Dikarya</taxon>
        <taxon>Ascomycota</taxon>
        <taxon>Pezizomycotina</taxon>
        <taxon>Eurotiomycetes</taxon>
        <taxon>Eurotiomycetidae</taxon>
        <taxon>Eurotiales</taxon>
        <taxon>Trichocomaceae</taxon>
        <taxon>Talaromyces</taxon>
        <taxon>Talaromyces sect. Bacilispori</taxon>
    </lineage>
</organism>
<dbReference type="PANTHER" id="PTHR34814">
    <property type="entry name" value="NITROSOGUANIDINE RESISTANCE PROTEIN SNG1"/>
    <property type="match status" value="1"/>
</dbReference>
<evidence type="ECO:0000259" key="2">
    <source>
        <dbReference type="Pfam" id="PF12051"/>
    </source>
</evidence>